<proteinExistence type="predicted"/>
<reference evidence="1 2" key="1">
    <citation type="submission" date="2017-04" db="EMBL/GenBank/DDBJ databases">
        <authorList>
            <person name="Afonso C.L."/>
            <person name="Miller P.J."/>
            <person name="Scott M.A."/>
            <person name="Spackman E."/>
            <person name="Goraichik I."/>
            <person name="Dimitrov K.M."/>
            <person name="Suarez D.L."/>
            <person name="Swayne D.E."/>
        </authorList>
    </citation>
    <scope>NUCLEOTIDE SEQUENCE [LARGE SCALE GENOMIC DNA]</scope>
    <source>
        <strain evidence="1 2">DSM 26133</strain>
    </source>
</reference>
<name>A0A1W2G5U2_REIFA</name>
<dbReference type="Proteomes" id="UP000192472">
    <property type="component" value="Unassembled WGS sequence"/>
</dbReference>
<protein>
    <submittedName>
        <fullName evidence="1">Uncharacterized protein</fullName>
    </submittedName>
</protein>
<evidence type="ECO:0000313" key="1">
    <source>
        <dbReference type="EMBL" id="SMD31812.1"/>
    </source>
</evidence>
<organism evidence="1 2">
    <name type="scientific">Reichenbachiella faecimaris</name>
    <dbReference type="NCBI Taxonomy" id="692418"/>
    <lineage>
        <taxon>Bacteria</taxon>
        <taxon>Pseudomonadati</taxon>
        <taxon>Bacteroidota</taxon>
        <taxon>Cytophagia</taxon>
        <taxon>Cytophagales</taxon>
        <taxon>Reichenbachiellaceae</taxon>
        <taxon>Reichenbachiella</taxon>
    </lineage>
</organism>
<gene>
    <name evidence="1" type="ORF">SAMN04488029_0150</name>
</gene>
<dbReference type="STRING" id="692418.SAMN04488029_0150"/>
<dbReference type="InterPro" id="IPR046601">
    <property type="entry name" value="DUF6660"/>
</dbReference>
<dbReference type="AlphaFoldDB" id="A0A1W2G5U2"/>
<dbReference type="EMBL" id="FWYF01000001">
    <property type="protein sequence ID" value="SMD31812.1"/>
    <property type="molecule type" value="Genomic_DNA"/>
</dbReference>
<sequence>MFISYVCLMRSIAIILALFILGLSLVPCADNDLSQVDSVSISALNADHDHDADVDLCSPFCVCQCCQSHFTTHPSFYSNLVVLPYILLETSYSDLLTDGFQMSVLQPPKV</sequence>
<dbReference type="Pfam" id="PF20365">
    <property type="entry name" value="DUF6660"/>
    <property type="match status" value="1"/>
</dbReference>
<keyword evidence="2" id="KW-1185">Reference proteome</keyword>
<accession>A0A1W2G5U2</accession>
<evidence type="ECO:0000313" key="2">
    <source>
        <dbReference type="Proteomes" id="UP000192472"/>
    </source>
</evidence>